<name>A0AAU9D4E4_9BACT</name>
<keyword evidence="2" id="KW-1185">Reference proteome</keyword>
<dbReference type="RefSeq" id="WP_338392368.1">
    <property type="nucleotide sequence ID" value="NZ_AP025314.1"/>
</dbReference>
<proteinExistence type="predicted"/>
<dbReference type="Proteomes" id="UP001348817">
    <property type="component" value="Chromosome"/>
</dbReference>
<sequence length="202" mass="23450">MSRNILPKDLETIFIKNILFELSDKEFLAIIDSQMSNLKKYVEGEECIEIFNFFTTSSNKTINYRKILAHSIWGKNIDLHKLDNERIKQINRKQEKFISINKIINIHDWLSGGTTITYEGVDGIEHKIVFEYPFDRFIINTASLVGSIYYDDKLVPVSSNLEGSIVKELDRFRSKGNNHALEDLLNFIQLGEYKNIANKLGR</sequence>
<dbReference type="KEGG" id="fax:FUAX_32700"/>
<reference evidence="1 2" key="1">
    <citation type="submission" date="2021-12" db="EMBL/GenBank/DDBJ databases">
        <title>Genome sequencing of bacteria with rrn-lacking chromosome and rrn-plasmid.</title>
        <authorList>
            <person name="Anda M."/>
            <person name="Iwasaki W."/>
        </authorList>
    </citation>
    <scope>NUCLEOTIDE SEQUENCE [LARGE SCALE GENOMIC DNA]</scope>
    <source>
        <strain evidence="1 2">DSM 100852</strain>
    </source>
</reference>
<organism evidence="1 2">
    <name type="scientific">Fulvitalea axinellae</name>
    <dbReference type="NCBI Taxonomy" id="1182444"/>
    <lineage>
        <taxon>Bacteria</taxon>
        <taxon>Pseudomonadati</taxon>
        <taxon>Bacteroidota</taxon>
        <taxon>Cytophagia</taxon>
        <taxon>Cytophagales</taxon>
        <taxon>Persicobacteraceae</taxon>
        <taxon>Fulvitalea</taxon>
    </lineage>
</organism>
<evidence type="ECO:0000313" key="1">
    <source>
        <dbReference type="EMBL" id="BDD10838.1"/>
    </source>
</evidence>
<accession>A0AAU9D4E4</accession>
<gene>
    <name evidence="1" type="ORF">FUAX_32700</name>
</gene>
<protein>
    <submittedName>
        <fullName evidence="1">Uncharacterized protein</fullName>
    </submittedName>
</protein>
<evidence type="ECO:0000313" key="2">
    <source>
        <dbReference type="Proteomes" id="UP001348817"/>
    </source>
</evidence>
<dbReference type="AlphaFoldDB" id="A0AAU9D4E4"/>
<dbReference type="EMBL" id="AP025314">
    <property type="protein sequence ID" value="BDD10838.1"/>
    <property type="molecule type" value="Genomic_DNA"/>
</dbReference>